<keyword evidence="5" id="KW-1185">Reference proteome</keyword>
<dbReference type="OrthoDB" id="2409526at2759"/>
<dbReference type="Gene3D" id="2.120.10.80">
    <property type="entry name" value="Kelch-type beta propeller"/>
    <property type="match status" value="1"/>
</dbReference>
<proteinExistence type="predicted"/>
<accession>A0A9N9AVY7</accession>
<dbReference type="Proteomes" id="UP000789831">
    <property type="component" value="Unassembled WGS sequence"/>
</dbReference>
<organism evidence="4 5">
    <name type="scientific">Ambispora gerdemannii</name>
    <dbReference type="NCBI Taxonomy" id="144530"/>
    <lineage>
        <taxon>Eukaryota</taxon>
        <taxon>Fungi</taxon>
        <taxon>Fungi incertae sedis</taxon>
        <taxon>Mucoromycota</taxon>
        <taxon>Glomeromycotina</taxon>
        <taxon>Glomeromycetes</taxon>
        <taxon>Archaeosporales</taxon>
        <taxon>Ambisporaceae</taxon>
        <taxon>Ambispora</taxon>
    </lineage>
</organism>
<dbReference type="AlphaFoldDB" id="A0A9N9AVY7"/>
<feature type="transmembrane region" description="Helical" evidence="3">
    <location>
        <begin position="405"/>
        <end position="429"/>
    </location>
</feature>
<dbReference type="PANTHER" id="PTHR46093">
    <property type="entry name" value="ACYL-COA-BINDING DOMAIN-CONTAINING PROTEIN 5"/>
    <property type="match status" value="1"/>
</dbReference>
<evidence type="ECO:0000313" key="4">
    <source>
        <dbReference type="EMBL" id="CAG8546945.1"/>
    </source>
</evidence>
<keyword evidence="2" id="KW-0677">Repeat</keyword>
<evidence type="ECO:0000313" key="5">
    <source>
        <dbReference type="Proteomes" id="UP000789831"/>
    </source>
</evidence>
<evidence type="ECO:0000256" key="1">
    <source>
        <dbReference type="ARBA" id="ARBA00022441"/>
    </source>
</evidence>
<sequence>MAAKIVATRNTICEILNKFQRDDVMMEELRAIIVYFSRLNYTCRHIMEYEITPNLVFHSKNDSNGSYAQTPGTRQDHCLVTYNNTVYLFGGFINSTSQSSDPNFFFSAALPFTTDTIPWTRLDTKNATSVADPACIVEPDLGYLLIIGGYSDFLRNPGIQVYNFRKQLWNEPNLIQGIPQEFITPTYISYRPRATLIQPGVVFIWAASYNGDDTNSFVYNLTLTMNGPWQWTPIQTNNTNLNVTNSPGIASSKGNAFIFGGLTKELTGFESHKEMYIYNPNYGFVRPNINVSSQVTEYKPIVVIEFDLETFQMSNVEVSSNFIINRRRAAATLIFGSDVVLIHGGIAGPLGYNTTDSMIAYNMTSRNWTTEIAIIGPTLKDDNLNLPTINGFDLNYNPPSYTESLSVGALIGIIFASVTAIAIVSVALTRMWLVKKRQRHLAELADIVNNNDLAMREWAKSRPVFTVINGQKWTKL</sequence>
<evidence type="ECO:0000256" key="3">
    <source>
        <dbReference type="SAM" id="Phobius"/>
    </source>
</evidence>
<evidence type="ECO:0000256" key="2">
    <source>
        <dbReference type="ARBA" id="ARBA00022737"/>
    </source>
</evidence>
<dbReference type="InterPro" id="IPR015915">
    <property type="entry name" value="Kelch-typ_b-propeller"/>
</dbReference>
<reference evidence="4" key="1">
    <citation type="submission" date="2021-06" db="EMBL/GenBank/DDBJ databases">
        <authorList>
            <person name="Kallberg Y."/>
            <person name="Tangrot J."/>
            <person name="Rosling A."/>
        </authorList>
    </citation>
    <scope>NUCLEOTIDE SEQUENCE</scope>
    <source>
        <strain evidence="4">MT106</strain>
    </source>
</reference>
<keyword evidence="3" id="KW-1133">Transmembrane helix</keyword>
<name>A0A9N9AVY7_9GLOM</name>
<gene>
    <name evidence="4" type="ORF">AGERDE_LOCUS6465</name>
</gene>
<dbReference type="EMBL" id="CAJVPL010001014">
    <property type="protein sequence ID" value="CAG8546945.1"/>
    <property type="molecule type" value="Genomic_DNA"/>
</dbReference>
<comment type="caution">
    <text evidence="4">The sequence shown here is derived from an EMBL/GenBank/DDBJ whole genome shotgun (WGS) entry which is preliminary data.</text>
</comment>
<keyword evidence="3" id="KW-0812">Transmembrane</keyword>
<dbReference type="PANTHER" id="PTHR46093:SF18">
    <property type="entry name" value="FIBRONECTIN TYPE-III DOMAIN-CONTAINING PROTEIN"/>
    <property type="match status" value="1"/>
</dbReference>
<protein>
    <submittedName>
        <fullName evidence="4">4896_t:CDS:1</fullName>
    </submittedName>
</protein>
<dbReference type="SUPFAM" id="SSF117281">
    <property type="entry name" value="Kelch motif"/>
    <property type="match status" value="1"/>
</dbReference>
<keyword evidence="1" id="KW-0880">Kelch repeat</keyword>
<keyword evidence="3" id="KW-0472">Membrane</keyword>